<dbReference type="PANTHER" id="PTHR42770">
    <property type="entry name" value="AMINO ACID TRANSPORTER-RELATED"/>
    <property type="match status" value="1"/>
</dbReference>
<feature type="transmembrane region" description="Helical" evidence="6">
    <location>
        <begin position="323"/>
        <end position="340"/>
    </location>
</feature>
<evidence type="ECO:0000256" key="6">
    <source>
        <dbReference type="SAM" id="Phobius"/>
    </source>
</evidence>
<evidence type="ECO:0008006" key="9">
    <source>
        <dbReference type="Google" id="ProtNLM"/>
    </source>
</evidence>
<evidence type="ECO:0000313" key="8">
    <source>
        <dbReference type="Proteomes" id="UP000216991"/>
    </source>
</evidence>
<dbReference type="PANTHER" id="PTHR42770:SF7">
    <property type="entry name" value="MEMBRANE PROTEIN"/>
    <property type="match status" value="1"/>
</dbReference>
<dbReference type="RefSeq" id="WP_094473782.1">
    <property type="nucleotide sequence ID" value="NZ_NOXT01000110.1"/>
</dbReference>
<dbReference type="EMBL" id="NOXT01000110">
    <property type="protein sequence ID" value="OYQ28271.1"/>
    <property type="molecule type" value="Genomic_DNA"/>
</dbReference>
<gene>
    <name evidence="7" type="ORF">CHU93_09145</name>
</gene>
<feature type="transmembrane region" description="Helical" evidence="6">
    <location>
        <begin position="375"/>
        <end position="397"/>
    </location>
</feature>
<evidence type="ECO:0000256" key="1">
    <source>
        <dbReference type="ARBA" id="ARBA00004651"/>
    </source>
</evidence>
<comment type="caution">
    <text evidence="7">The sequence shown here is derived from an EMBL/GenBank/DDBJ whole genome shotgun (WGS) entry which is preliminary data.</text>
</comment>
<feature type="transmembrane region" description="Helical" evidence="6">
    <location>
        <begin position="346"/>
        <end position="368"/>
    </location>
</feature>
<dbReference type="PIRSF" id="PIRSF006060">
    <property type="entry name" value="AA_transporter"/>
    <property type="match status" value="1"/>
</dbReference>
<reference evidence="7 8" key="1">
    <citation type="submission" date="2017-07" db="EMBL/GenBank/DDBJ databases">
        <title>Sandarakinorhabdus cyanobacteriorum sp. nov., a novel bacterium isolated from cyanobacterial aggregates in a eutrophic lake.</title>
        <authorList>
            <person name="Cai H."/>
        </authorList>
    </citation>
    <scope>NUCLEOTIDE SEQUENCE [LARGE SCALE GENOMIC DNA]</scope>
    <source>
        <strain evidence="7 8">TH057</strain>
    </source>
</reference>
<feature type="transmembrane region" description="Helical" evidence="6">
    <location>
        <begin position="220"/>
        <end position="243"/>
    </location>
</feature>
<accession>A0A255YGF5</accession>
<dbReference type="InterPro" id="IPR050367">
    <property type="entry name" value="APC_superfamily"/>
</dbReference>
<evidence type="ECO:0000256" key="3">
    <source>
        <dbReference type="ARBA" id="ARBA00022692"/>
    </source>
</evidence>
<evidence type="ECO:0000256" key="2">
    <source>
        <dbReference type="ARBA" id="ARBA00022475"/>
    </source>
</evidence>
<dbReference type="Pfam" id="PF13520">
    <property type="entry name" value="AA_permease_2"/>
    <property type="match status" value="1"/>
</dbReference>
<sequence>MDTAGLERALKPGGVLLLVLSAVSPVLSVFVGGSAVLHLAGSGAALAFLAGGLIAALFALLYAELGARVPGAGGVYPGLAALIGPGVAHGYMFMTLVTAMPLIAFSALGLAGYLKILWPSLPTLPVALAGLAAAAAIAMLNIRTSALVTGLFLGVELLALAILTWVAATAPQAALTTVLMPPEFRWNNFGIAALGGLFWCGGAVYALYFVEEMDGGHRALGPVVAQAGAISALVIAAPMLVLVPAMDVVPGLYAAETPIAAFLERQASPAVAQAVSAGVIAAVFNALIATIMAFARLVLGMGRDGVLPGALGRLATLVSARQRAPWGATLIVTLAAAAAIGLGERWLLILTSGNVADYILIALALLLARRRAEPTVWAAPAHPALPLLAILVTLWAIQSFWFDAETGRPSLLLIGGTFLAAWAAWHLRRAAGTAPAFNRSNPNA</sequence>
<feature type="transmembrane region" description="Helical" evidence="6">
    <location>
        <begin position="270"/>
        <end position="295"/>
    </location>
</feature>
<dbReference type="Gene3D" id="1.20.1740.10">
    <property type="entry name" value="Amino acid/polyamine transporter I"/>
    <property type="match status" value="1"/>
</dbReference>
<keyword evidence="4 6" id="KW-1133">Transmembrane helix</keyword>
<organism evidence="7 8">
    <name type="scientific">Sandarakinorhabdus cyanobacteriorum</name>
    <dbReference type="NCBI Taxonomy" id="1981098"/>
    <lineage>
        <taxon>Bacteria</taxon>
        <taxon>Pseudomonadati</taxon>
        <taxon>Pseudomonadota</taxon>
        <taxon>Alphaproteobacteria</taxon>
        <taxon>Sphingomonadales</taxon>
        <taxon>Sphingosinicellaceae</taxon>
        <taxon>Sandarakinorhabdus</taxon>
    </lineage>
</organism>
<feature type="transmembrane region" description="Helical" evidence="6">
    <location>
        <begin position="44"/>
        <end position="63"/>
    </location>
</feature>
<name>A0A255YGF5_9SPHN</name>
<protein>
    <recommendedName>
        <fullName evidence="9">Amino acid permease</fullName>
    </recommendedName>
</protein>
<keyword evidence="2" id="KW-1003">Cell membrane</keyword>
<feature type="transmembrane region" description="Helical" evidence="6">
    <location>
        <begin position="124"/>
        <end position="140"/>
    </location>
</feature>
<keyword evidence="3 6" id="KW-0812">Transmembrane</keyword>
<feature type="transmembrane region" description="Helical" evidence="6">
    <location>
        <begin position="188"/>
        <end position="208"/>
    </location>
</feature>
<feature type="transmembrane region" description="Helical" evidence="6">
    <location>
        <begin position="409"/>
        <end position="427"/>
    </location>
</feature>
<dbReference type="GO" id="GO:0005886">
    <property type="term" value="C:plasma membrane"/>
    <property type="evidence" value="ECO:0007669"/>
    <property type="project" value="UniProtKB-SubCell"/>
</dbReference>
<dbReference type="GO" id="GO:0022857">
    <property type="term" value="F:transmembrane transporter activity"/>
    <property type="evidence" value="ECO:0007669"/>
    <property type="project" value="InterPro"/>
</dbReference>
<dbReference type="Proteomes" id="UP000216991">
    <property type="component" value="Unassembled WGS sequence"/>
</dbReference>
<keyword evidence="5 6" id="KW-0472">Membrane</keyword>
<feature type="transmembrane region" description="Helical" evidence="6">
    <location>
        <begin position="147"/>
        <end position="168"/>
    </location>
</feature>
<feature type="transmembrane region" description="Helical" evidence="6">
    <location>
        <begin position="15"/>
        <end position="37"/>
    </location>
</feature>
<evidence type="ECO:0000256" key="4">
    <source>
        <dbReference type="ARBA" id="ARBA00022989"/>
    </source>
</evidence>
<dbReference type="OrthoDB" id="9762947at2"/>
<dbReference type="AlphaFoldDB" id="A0A255YGF5"/>
<dbReference type="InterPro" id="IPR002293">
    <property type="entry name" value="AA/rel_permease1"/>
</dbReference>
<evidence type="ECO:0000313" key="7">
    <source>
        <dbReference type="EMBL" id="OYQ28271.1"/>
    </source>
</evidence>
<feature type="transmembrane region" description="Helical" evidence="6">
    <location>
        <begin position="75"/>
        <end position="93"/>
    </location>
</feature>
<proteinExistence type="predicted"/>
<comment type="subcellular location">
    <subcellularLocation>
        <location evidence="1">Cell membrane</location>
        <topology evidence="1">Multi-pass membrane protein</topology>
    </subcellularLocation>
</comment>
<keyword evidence="8" id="KW-1185">Reference proteome</keyword>
<evidence type="ECO:0000256" key="5">
    <source>
        <dbReference type="ARBA" id="ARBA00023136"/>
    </source>
</evidence>